<dbReference type="AlphaFoldDB" id="A0A397PCT5"/>
<protein>
    <submittedName>
        <fullName evidence="1">Uncharacterized protein</fullName>
    </submittedName>
</protein>
<evidence type="ECO:0000313" key="2">
    <source>
        <dbReference type="Proteomes" id="UP000266568"/>
    </source>
</evidence>
<evidence type="ECO:0000313" key="1">
    <source>
        <dbReference type="EMBL" id="RIA46223.1"/>
    </source>
</evidence>
<dbReference type="EMBL" id="QXDC01000002">
    <property type="protein sequence ID" value="RIA46223.1"/>
    <property type="molecule type" value="Genomic_DNA"/>
</dbReference>
<accession>A0A397PCT5</accession>
<dbReference type="Proteomes" id="UP000266568">
    <property type="component" value="Unassembled WGS sequence"/>
</dbReference>
<sequence length="168" mass="18548">MAEACAATIRIGGILPCHLFPAFLTAVEADRARLDYDGEWFSEATLPENEPLDLFAREAIGGRFANLETFCIAHKLPFIRWCEARTSDWDAERVAYSGEGEPLHFLATDGNEVAITASDIERFGTIDALREFLASATPDLPPFQIASLNGEPVRPVDLLNDMTELHIP</sequence>
<dbReference type="OrthoDB" id="7193356at2"/>
<dbReference type="RefSeq" id="WP_119034466.1">
    <property type="nucleotide sequence ID" value="NZ_QXDC01000002.1"/>
</dbReference>
<gene>
    <name evidence="1" type="ORF">DFR49_0756</name>
</gene>
<reference evidence="1 2" key="1">
    <citation type="submission" date="2018-08" db="EMBL/GenBank/DDBJ databases">
        <title>Genomic Encyclopedia of Type Strains, Phase IV (KMG-IV): sequencing the most valuable type-strain genomes for metagenomic binning, comparative biology and taxonomic classification.</title>
        <authorList>
            <person name="Goeker M."/>
        </authorList>
    </citation>
    <scope>NUCLEOTIDE SEQUENCE [LARGE SCALE GENOMIC DNA]</scope>
    <source>
        <strain evidence="1 2">DSM 25527</strain>
    </source>
</reference>
<comment type="caution">
    <text evidence="1">The sequence shown here is derived from an EMBL/GenBank/DDBJ whole genome shotgun (WGS) entry which is preliminary data.</text>
</comment>
<keyword evidence="2" id="KW-1185">Reference proteome</keyword>
<name>A0A397PCT5_9SPHN</name>
<proteinExistence type="predicted"/>
<organism evidence="1 2">
    <name type="scientific">Hephaestia caeni</name>
    <dbReference type="NCBI Taxonomy" id="645617"/>
    <lineage>
        <taxon>Bacteria</taxon>
        <taxon>Pseudomonadati</taxon>
        <taxon>Pseudomonadota</taxon>
        <taxon>Alphaproteobacteria</taxon>
        <taxon>Sphingomonadales</taxon>
        <taxon>Sphingomonadaceae</taxon>
        <taxon>Hephaestia</taxon>
    </lineage>
</organism>